<dbReference type="EMBL" id="CP021255">
    <property type="protein sequence ID" value="AVD70646.1"/>
    <property type="molecule type" value="Genomic_DNA"/>
</dbReference>
<dbReference type="AlphaFoldDB" id="A0A2L1GLY3"/>
<evidence type="ECO:0000313" key="1">
    <source>
        <dbReference type="EMBL" id="AVD70646.1"/>
    </source>
</evidence>
<reference evidence="1 2" key="1">
    <citation type="journal article" date="2018" name="MBio">
        <title>Insights into the evolution of host association through the isolation and characterization of a novel human periodontal pathobiont, Desulfobulbus oralis.</title>
        <authorList>
            <person name="Cross K.L."/>
            <person name="Chirania P."/>
            <person name="Xiong W."/>
            <person name="Beall C.J."/>
            <person name="Elkins J.G."/>
            <person name="Giannone R.J."/>
            <person name="Griffen A.L."/>
            <person name="Guss A.M."/>
            <person name="Hettich R.L."/>
            <person name="Joshi S.S."/>
            <person name="Mokrzan E.M."/>
            <person name="Martin R.K."/>
            <person name="Zhulin I.B."/>
            <person name="Leys E.J."/>
            <person name="Podar M."/>
        </authorList>
    </citation>
    <scope>NUCLEOTIDE SEQUENCE [LARGE SCALE GENOMIC DNA]</scope>
    <source>
        <strain evidence="1 2">ORNL</strain>
    </source>
</reference>
<dbReference type="InterPro" id="IPR027417">
    <property type="entry name" value="P-loop_NTPase"/>
</dbReference>
<evidence type="ECO:0000313" key="2">
    <source>
        <dbReference type="Proteomes" id="UP000239867"/>
    </source>
</evidence>
<evidence type="ECO:0008006" key="3">
    <source>
        <dbReference type="Google" id="ProtNLM"/>
    </source>
</evidence>
<keyword evidence="2" id="KW-1185">Reference proteome</keyword>
<sequence length="366" mass="40972">MTNQHTTRCFFGCNAGNGFHTFFNFLPRLERARIIIVKGGPGTGKSTFISAVGETFAQQGYDLEYQHCSLDPQSYDAVVVPALKAVVTAATGHHVFDPKNPGAVDEILNLGDHWDTERIRQHSKEIIEINQEAERLFRKAFRILNAARQFLANVEDIHIAHQDPRELSTVTECIIAEALLRSNSEMYGAERHAYISSNTPEGTIHNIASLLRPETTAFAVKGEAGMGRTKILAGVAEKAKLLGFDVEYYHRPIDHHLLDHVHIPALNLLVTTQPDELSTQVIEESFTLQGKKTKRQTELQDEISENVARYEQTLSLAMQTLAQIKAEHGVLEKYYIDSMDFDGVKKRLAATIESIERQATISKQAH</sequence>
<accession>A0A2L1GLY3</accession>
<protein>
    <recommendedName>
        <fullName evidence="3">ATPase</fullName>
    </recommendedName>
</protein>
<organism evidence="1 2">
    <name type="scientific">Desulfobulbus oralis</name>
    <dbReference type="NCBI Taxonomy" id="1986146"/>
    <lineage>
        <taxon>Bacteria</taxon>
        <taxon>Pseudomonadati</taxon>
        <taxon>Thermodesulfobacteriota</taxon>
        <taxon>Desulfobulbia</taxon>
        <taxon>Desulfobulbales</taxon>
        <taxon>Desulfobulbaceae</taxon>
        <taxon>Desulfobulbus</taxon>
    </lineage>
</organism>
<name>A0A2L1GLY3_9BACT</name>
<dbReference type="OrthoDB" id="9778292at2"/>
<dbReference type="RefSeq" id="WP_104935941.1">
    <property type="nucleotide sequence ID" value="NZ_CP021255.1"/>
</dbReference>
<dbReference type="Proteomes" id="UP000239867">
    <property type="component" value="Chromosome"/>
</dbReference>
<gene>
    <name evidence="1" type="ORF">CAY53_03390</name>
</gene>
<dbReference type="SUPFAM" id="SSF52540">
    <property type="entry name" value="P-loop containing nucleoside triphosphate hydrolases"/>
    <property type="match status" value="1"/>
</dbReference>
<dbReference type="KEGG" id="deo:CAY53_03390"/>
<proteinExistence type="predicted"/>